<sequence>MPGLELGSSSIEPGEASSSSIEPGEASSSSAREYCKQLKLSSSRLVNFFKLEQLRLHKLEPDSGST</sequence>
<dbReference type="AlphaFoldDB" id="A0A218WK40"/>
<organism evidence="2 3">
    <name type="scientific">Punica granatum</name>
    <name type="common">Pomegranate</name>
    <dbReference type="NCBI Taxonomy" id="22663"/>
    <lineage>
        <taxon>Eukaryota</taxon>
        <taxon>Viridiplantae</taxon>
        <taxon>Streptophyta</taxon>
        <taxon>Embryophyta</taxon>
        <taxon>Tracheophyta</taxon>
        <taxon>Spermatophyta</taxon>
        <taxon>Magnoliopsida</taxon>
        <taxon>eudicotyledons</taxon>
        <taxon>Gunneridae</taxon>
        <taxon>Pentapetalae</taxon>
        <taxon>rosids</taxon>
        <taxon>malvids</taxon>
        <taxon>Myrtales</taxon>
        <taxon>Lythraceae</taxon>
        <taxon>Punica</taxon>
    </lineage>
</organism>
<protein>
    <submittedName>
        <fullName evidence="2">Uncharacterized protein</fullName>
    </submittedName>
</protein>
<name>A0A218WK40_PUNGR</name>
<dbReference type="Proteomes" id="UP000197138">
    <property type="component" value="Unassembled WGS sequence"/>
</dbReference>
<accession>A0A218WK40</accession>
<feature type="compositionally biased region" description="Low complexity" evidence="1">
    <location>
        <begin position="8"/>
        <end position="28"/>
    </location>
</feature>
<evidence type="ECO:0000313" key="3">
    <source>
        <dbReference type="Proteomes" id="UP000197138"/>
    </source>
</evidence>
<comment type="caution">
    <text evidence="2">The sequence shown here is derived from an EMBL/GenBank/DDBJ whole genome shotgun (WGS) entry which is preliminary data.</text>
</comment>
<reference evidence="3" key="1">
    <citation type="journal article" date="2017" name="Plant J.">
        <title>The pomegranate (Punica granatum L.) genome and the genomics of punicalagin biosynthesis.</title>
        <authorList>
            <person name="Qin G."/>
            <person name="Xu C."/>
            <person name="Ming R."/>
            <person name="Tang H."/>
            <person name="Guyot R."/>
            <person name="Kramer E.M."/>
            <person name="Hu Y."/>
            <person name="Yi X."/>
            <person name="Qi Y."/>
            <person name="Xu X."/>
            <person name="Gao Z."/>
            <person name="Pan H."/>
            <person name="Jian J."/>
            <person name="Tian Y."/>
            <person name="Yue Z."/>
            <person name="Xu Y."/>
        </authorList>
    </citation>
    <scope>NUCLEOTIDE SEQUENCE [LARGE SCALE GENOMIC DNA]</scope>
    <source>
        <strain evidence="3">cv. Dabenzi</strain>
    </source>
</reference>
<gene>
    <name evidence="2" type="ORF">CDL15_Pgr018287</name>
</gene>
<evidence type="ECO:0000256" key="1">
    <source>
        <dbReference type="SAM" id="MobiDB-lite"/>
    </source>
</evidence>
<dbReference type="EMBL" id="MTKT01004293">
    <property type="protein sequence ID" value="OWM72402.1"/>
    <property type="molecule type" value="Genomic_DNA"/>
</dbReference>
<proteinExistence type="predicted"/>
<feature type="region of interest" description="Disordered" evidence="1">
    <location>
        <begin position="1"/>
        <end position="28"/>
    </location>
</feature>
<evidence type="ECO:0000313" key="2">
    <source>
        <dbReference type="EMBL" id="OWM72402.1"/>
    </source>
</evidence>